<comment type="caution">
    <text evidence="2">The sequence shown here is derived from an EMBL/GenBank/DDBJ whole genome shotgun (WGS) entry which is preliminary data.</text>
</comment>
<evidence type="ECO:0000256" key="1">
    <source>
        <dbReference type="SAM" id="Coils"/>
    </source>
</evidence>
<gene>
    <name evidence="2" type="ORF">OS493_026056</name>
</gene>
<dbReference type="OrthoDB" id="6538186at2759"/>
<dbReference type="EMBL" id="MU827799">
    <property type="protein sequence ID" value="KAJ7327781.1"/>
    <property type="molecule type" value="Genomic_DNA"/>
</dbReference>
<sequence>MAVNLERVEDFQTNYDRYRQDFDSLLRQSEDLDQDVSTGNRYKSRLDDNMSRVRQLWSSVLRRADDYKEQVGRQIERLKEFQGLSTTLMKWMDGIETHSGFTVPSSASIQQMKVHFEHVKMCQKEINARRPEYNAVCSTGQRIIEECAGKSR</sequence>
<name>A0A9W9Y9Y7_9CNID</name>
<keyword evidence="1" id="KW-0175">Coiled coil</keyword>
<evidence type="ECO:0000313" key="3">
    <source>
        <dbReference type="Proteomes" id="UP001163046"/>
    </source>
</evidence>
<proteinExistence type="predicted"/>
<dbReference type="Proteomes" id="UP001163046">
    <property type="component" value="Unassembled WGS sequence"/>
</dbReference>
<accession>A0A9W9Y9Y7</accession>
<evidence type="ECO:0000313" key="2">
    <source>
        <dbReference type="EMBL" id="KAJ7327781.1"/>
    </source>
</evidence>
<keyword evidence="3" id="KW-1185">Reference proteome</keyword>
<organism evidence="2 3">
    <name type="scientific">Desmophyllum pertusum</name>
    <dbReference type="NCBI Taxonomy" id="174260"/>
    <lineage>
        <taxon>Eukaryota</taxon>
        <taxon>Metazoa</taxon>
        <taxon>Cnidaria</taxon>
        <taxon>Anthozoa</taxon>
        <taxon>Hexacorallia</taxon>
        <taxon>Scleractinia</taxon>
        <taxon>Caryophylliina</taxon>
        <taxon>Caryophylliidae</taxon>
        <taxon>Desmophyllum</taxon>
    </lineage>
</organism>
<reference evidence="2" key="1">
    <citation type="submission" date="2023-01" db="EMBL/GenBank/DDBJ databases">
        <title>Genome assembly of the deep-sea coral Lophelia pertusa.</title>
        <authorList>
            <person name="Herrera S."/>
            <person name="Cordes E."/>
        </authorList>
    </citation>
    <scope>NUCLEOTIDE SEQUENCE</scope>
    <source>
        <strain evidence="2">USNM1676648</strain>
        <tissue evidence="2">Polyp</tissue>
    </source>
</reference>
<dbReference type="AlphaFoldDB" id="A0A9W9Y9Y7"/>
<dbReference type="SUPFAM" id="SSF46966">
    <property type="entry name" value="Spectrin repeat"/>
    <property type="match status" value="1"/>
</dbReference>
<feature type="coiled-coil region" evidence="1">
    <location>
        <begin position="8"/>
        <end position="35"/>
    </location>
</feature>
<protein>
    <submittedName>
        <fullName evidence="2">Uncharacterized protein</fullName>
    </submittedName>
</protein>
<dbReference type="Gene3D" id="1.20.58.60">
    <property type="match status" value="1"/>
</dbReference>